<keyword evidence="2" id="KW-1185">Reference proteome</keyword>
<organism evidence="1 2">
    <name type="scientific">Dictyostelium firmibasis</name>
    <dbReference type="NCBI Taxonomy" id="79012"/>
    <lineage>
        <taxon>Eukaryota</taxon>
        <taxon>Amoebozoa</taxon>
        <taxon>Evosea</taxon>
        <taxon>Eumycetozoa</taxon>
        <taxon>Dictyostelia</taxon>
        <taxon>Dictyosteliales</taxon>
        <taxon>Dictyosteliaceae</taxon>
        <taxon>Dictyostelium</taxon>
    </lineage>
</organism>
<reference evidence="1 2" key="1">
    <citation type="submission" date="2023-11" db="EMBL/GenBank/DDBJ databases">
        <title>Dfirmibasis_genome.</title>
        <authorList>
            <person name="Edelbroek B."/>
            <person name="Kjellin J."/>
            <person name="Jerlstrom-Hultqvist J."/>
            <person name="Soderbom F."/>
        </authorList>
    </citation>
    <scope>NUCLEOTIDE SEQUENCE [LARGE SCALE GENOMIC DNA]</scope>
    <source>
        <strain evidence="1 2">TNS-C-14</strain>
    </source>
</reference>
<comment type="caution">
    <text evidence="1">The sequence shown here is derived from an EMBL/GenBank/DDBJ whole genome shotgun (WGS) entry which is preliminary data.</text>
</comment>
<dbReference type="Gene3D" id="3.30.70.120">
    <property type="match status" value="1"/>
</dbReference>
<accession>A0AAN7Z0Z4</accession>
<protein>
    <submittedName>
        <fullName evidence="1">Uncharacterized protein</fullName>
    </submittedName>
</protein>
<evidence type="ECO:0000313" key="2">
    <source>
        <dbReference type="Proteomes" id="UP001344447"/>
    </source>
</evidence>
<name>A0AAN7Z0Z4_9MYCE</name>
<dbReference type="AlphaFoldDB" id="A0AAN7Z0Z4"/>
<dbReference type="Proteomes" id="UP001344447">
    <property type="component" value="Unassembled WGS sequence"/>
</dbReference>
<proteinExistence type="predicted"/>
<evidence type="ECO:0000313" key="1">
    <source>
        <dbReference type="EMBL" id="KAK5580160.1"/>
    </source>
</evidence>
<sequence length="103" mass="12146">MHKLIIFCTPEHSENLKKELFEKFIGKSHTYEHVVIQSKVIQHFKLSVLKDQAMELDKLEFYVSDESNRIFNALEFLKENLPNEHCSFEAYHLGNNGFIGFNK</sequence>
<gene>
    <name evidence="1" type="ORF">RB653_000173</name>
</gene>
<dbReference type="EMBL" id="JAVFKY010000002">
    <property type="protein sequence ID" value="KAK5580160.1"/>
    <property type="molecule type" value="Genomic_DNA"/>
</dbReference>
<dbReference type="InterPro" id="IPR015867">
    <property type="entry name" value="N-reg_PII/ATP_PRibTrfase_C"/>
</dbReference>